<reference evidence="3" key="1">
    <citation type="journal article" date="2019" name="Int. J. Syst. Evol. Microbiol.">
        <title>The Global Catalogue of Microorganisms (GCM) 10K type strain sequencing project: providing services to taxonomists for standard genome sequencing and annotation.</title>
        <authorList>
            <consortium name="The Broad Institute Genomics Platform"/>
            <consortium name="The Broad Institute Genome Sequencing Center for Infectious Disease"/>
            <person name="Wu L."/>
            <person name="Ma J."/>
        </authorList>
    </citation>
    <scope>NUCLEOTIDE SEQUENCE [LARGE SCALE GENOMIC DNA]</scope>
    <source>
        <strain evidence="3">CCM 8749</strain>
    </source>
</reference>
<proteinExistence type="predicted"/>
<accession>A0ABW1IIU3</accession>
<dbReference type="InterPro" id="IPR018657">
    <property type="entry name" value="LarA-like_N"/>
</dbReference>
<keyword evidence="3" id="KW-1185">Reference proteome</keyword>
<organism evidence="2 3">
    <name type="scientific">Marinicrinis lubricantis</name>
    <dbReference type="NCBI Taxonomy" id="2086470"/>
    <lineage>
        <taxon>Bacteria</taxon>
        <taxon>Bacillati</taxon>
        <taxon>Bacillota</taxon>
        <taxon>Bacilli</taxon>
        <taxon>Bacillales</taxon>
        <taxon>Paenibacillaceae</taxon>
    </lineage>
</organism>
<comment type="caution">
    <text evidence="2">The sequence shown here is derived from an EMBL/GenBank/DDBJ whole genome shotgun (WGS) entry which is preliminary data.</text>
</comment>
<dbReference type="Proteomes" id="UP001596250">
    <property type="component" value="Unassembled WGS sequence"/>
</dbReference>
<protein>
    <submittedName>
        <fullName evidence="2">Lactate racemase domain-containing protein</fullName>
    </submittedName>
</protein>
<dbReference type="Pfam" id="PF09861">
    <property type="entry name" value="Lar_N"/>
    <property type="match status" value="1"/>
</dbReference>
<evidence type="ECO:0000313" key="3">
    <source>
        <dbReference type="Proteomes" id="UP001596250"/>
    </source>
</evidence>
<evidence type="ECO:0000313" key="2">
    <source>
        <dbReference type="EMBL" id="MFC5985013.1"/>
    </source>
</evidence>
<dbReference type="RefSeq" id="WP_379891445.1">
    <property type="nucleotide sequence ID" value="NZ_CBCSCT010000008.1"/>
</dbReference>
<gene>
    <name evidence="2" type="ORF">ACFPXP_00630</name>
</gene>
<evidence type="ECO:0000259" key="1">
    <source>
        <dbReference type="Pfam" id="PF09861"/>
    </source>
</evidence>
<sequence length="425" mass="46584">MSELIRQALQPIPIPKMLKIRQRFNDDKLADPIAVVKKECRKPGAVDSIQPGQQVAVCVGSRGINHIADITKAVLEEIIAMGAHPFIVPCMGSHGGATAEGQAEVLHHLGIDEQTMGVPVRSTMEVVKIDQMPNGLPVYVDKYASEADAIVVINRVKPHTAFRGKIESGIMKMISIGLGKQKGAEACHQLGFKYMAQFVPEMAQLMMSKLPIKFGVALVENAYDETCHVEVLPAAQIYERETELLEMAKSRMPRILFDQIDVLVIDYIGKNISGDGMDPNITGRYPTPYATGGPDVNKMVVLDLTKESKGNANGVGTADFTTQRLIDKMDKPGTYMNGLTSTVCAPTKIATTLENDMLAVKAAVKTCNILDYNTCRLVRLRDTLHLGEIEISVNLLEEAKQHPDIEILSEPYAWQFDEAGFLPKG</sequence>
<name>A0ABW1IIU3_9BACL</name>
<dbReference type="Gene3D" id="3.40.50.11440">
    <property type="match status" value="1"/>
</dbReference>
<dbReference type="EMBL" id="JBHSQV010000002">
    <property type="protein sequence ID" value="MFC5985013.1"/>
    <property type="molecule type" value="Genomic_DNA"/>
</dbReference>
<feature type="domain" description="LarA-like N-terminal" evidence="1">
    <location>
        <begin position="49"/>
        <end position="190"/>
    </location>
</feature>